<feature type="domain" description="Radical SAM core" evidence="7">
    <location>
        <begin position="89"/>
        <end position="306"/>
    </location>
</feature>
<dbReference type="CDD" id="cd01335">
    <property type="entry name" value="Radical_SAM"/>
    <property type="match status" value="1"/>
</dbReference>
<dbReference type="InterPro" id="IPR006638">
    <property type="entry name" value="Elp3/MiaA/NifB-like_rSAM"/>
</dbReference>
<evidence type="ECO:0000256" key="1">
    <source>
        <dbReference type="ARBA" id="ARBA00001966"/>
    </source>
</evidence>
<dbReference type="PROSITE" id="PS01305">
    <property type="entry name" value="MOAA_NIFB_PQQE"/>
    <property type="match status" value="1"/>
</dbReference>
<dbReference type="SFLD" id="SFLDS00029">
    <property type="entry name" value="Radical_SAM"/>
    <property type="match status" value="1"/>
</dbReference>
<dbReference type="Pfam" id="PF04055">
    <property type="entry name" value="Radical_SAM"/>
    <property type="match status" value="1"/>
</dbReference>
<dbReference type="Pfam" id="PF23545">
    <property type="entry name" value="Zn_ribbon_HMPTM"/>
    <property type="match status" value="1"/>
</dbReference>
<dbReference type="InterPro" id="IPR007197">
    <property type="entry name" value="rSAM"/>
</dbReference>
<dbReference type="PANTHER" id="PTHR43306:SF1">
    <property type="entry name" value="7,8-DIHYDRO-6-HYDROXYMETHYLPTERIN DIMETHYLTRANSFERASE"/>
    <property type="match status" value="1"/>
</dbReference>
<evidence type="ECO:0000256" key="6">
    <source>
        <dbReference type="ARBA" id="ARBA00023014"/>
    </source>
</evidence>
<evidence type="ECO:0000259" key="7">
    <source>
        <dbReference type="PROSITE" id="PS51918"/>
    </source>
</evidence>
<keyword evidence="3" id="KW-0949">S-adenosyl-L-methionine</keyword>
<comment type="caution">
    <text evidence="8">The sequence shown here is derived from an EMBL/GenBank/DDBJ whole genome shotgun (WGS) entry which is preliminary data.</text>
</comment>
<dbReference type="RefSeq" id="WP_229981592.1">
    <property type="nucleotide sequence ID" value="NZ_JAJJPB010000015.1"/>
</dbReference>
<evidence type="ECO:0000256" key="4">
    <source>
        <dbReference type="ARBA" id="ARBA00022723"/>
    </source>
</evidence>
<dbReference type="NCBIfam" id="NF045646">
    <property type="entry name" value="rSAM_Se_TrsS"/>
    <property type="match status" value="1"/>
</dbReference>
<organism evidence="8 9">
    <name type="scientific">Clostridium aromativorans</name>
    <dbReference type="NCBI Taxonomy" id="2836848"/>
    <lineage>
        <taxon>Bacteria</taxon>
        <taxon>Bacillati</taxon>
        <taxon>Bacillota</taxon>
        <taxon>Clostridia</taxon>
        <taxon>Eubacteriales</taxon>
        <taxon>Clostridiaceae</taxon>
        <taxon>Clostridium</taxon>
    </lineage>
</organism>
<evidence type="ECO:0000313" key="8">
    <source>
        <dbReference type="EMBL" id="MCC9295554.1"/>
    </source>
</evidence>
<evidence type="ECO:0000313" key="9">
    <source>
        <dbReference type="Proteomes" id="UP001165422"/>
    </source>
</evidence>
<dbReference type="PROSITE" id="PS51918">
    <property type="entry name" value="RADICAL_SAM"/>
    <property type="match status" value="1"/>
</dbReference>
<dbReference type="InterPro" id="IPR013785">
    <property type="entry name" value="Aldolase_TIM"/>
</dbReference>
<keyword evidence="2" id="KW-0004">4Fe-4S</keyword>
<dbReference type="SMART" id="SM00729">
    <property type="entry name" value="Elp3"/>
    <property type="match status" value="1"/>
</dbReference>
<keyword evidence="6" id="KW-0411">Iron-sulfur</keyword>
<dbReference type="InterPro" id="IPR058240">
    <property type="entry name" value="rSAM_sf"/>
</dbReference>
<dbReference type="SUPFAM" id="SSF102114">
    <property type="entry name" value="Radical SAM enzymes"/>
    <property type="match status" value="1"/>
</dbReference>
<dbReference type="InterPro" id="IPR056488">
    <property type="entry name" value="Zn_ribbon_HMPTM"/>
</dbReference>
<dbReference type="Proteomes" id="UP001165422">
    <property type="component" value="Unassembled WGS sequence"/>
</dbReference>
<comment type="cofactor">
    <cofactor evidence="1">
        <name>[4Fe-4S] cluster</name>
        <dbReference type="ChEBI" id="CHEBI:49883"/>
    </cofactor>
</comment>
<keyword evidence="9" id="KW-1185">Reference proteome</keyword>
<keyword evidence="5" id="KW-0408">Iron</keyword>
<dbReference type="EMBL" id="JAJJPB010000015">
    <property type="protein sequence ID" value="MCC9295554.1"/>
    <property type="molecule type" value="Genomic_DNA"/>
</dbReference>
<gene>
    <name evidence="8" type="ORF">LN736_11865</name>
</gene>
<dbReference type="InterPro" id="IPR054698">
    <property type="entry name" value="rSAM_Se_TrsS"/>
</dbReference>
<keyword evidence="4" id="KW-0479">Metal-binding</keyword>
<name>A0ABS8N6W5_9CLOT</name>
<evidence type="ECO:0000256" key="3">
    <source>
        <dbReference type="ARBA" id="ARBA00022691"/>
    </source>
</evidence>
<dbReference type="InterPro" id="IPR000385">
    <property type="entry name" value="MoaA_NifB_PqqE_Fe-S-bd_CS"/>
</dbReference>
<sequence length="451" mass="51251">MDKMRVLSHTESLCPVCLKKIKADRVLHGNEVYMEKYCDKHGKFRTVLWRGSTPIDGWVRDKKRMYIENTAVPVENGCPFDCGLCKNHRQRTCTALIEVTERCNLNCKFCFAGSSQKVISEDPSLKKIEFLYKSLLKYSGKCNIQLSGGEPTIRDDLPCIISLGRKIGFDFIQVNTNGIRIAEDEEYVKHLKRSGLSSIFLQFDGTQDDIYKKLRGKELLALKIKAIENCGRHGIGVVLVPTLVPGVNVENIGEIIKFALKKLPVVRGVHFQPVSYFGRIPYNPDDEDRITLAEVMDAIDTQTGGKIKISSMRPPGCENSLCSFHGNYILKNKDEIMSVTDNSSKCCGVEKAEEGAKKSMKFVSRNWSSRKMDISKERLFLKGSDTWKNILYTIKNYSFSISAMAFQDIWNLDLERLKDCCIHVVNPEGKLIPFCIYNITDINGNYIYRNK</sequence>
<evidence type="ECO:0000256" key="5">
    <source>
        <dbReference type="ARBA" id="ARBA00023004"/>
    </source>
</evidence>
<proteinExistence type="predicted"/>
<dbReference type="InterPro" id="IPR034474">
    <property type="entry name" value="Methyltransferase_Class_D"/>
</dbReference>
<dbReference type="PANTHER" id="PTHR43306">
    <property type="entry name" value="7,8-DIHYDRO-6-HYDROXYMETHYLPTERIN DIMETHYLTRANSFERASE"/>
    <property type="match status" value="1"/>
</dbReference>
<evidence type="ECO:0000256" key="2">
    <source>
        <dbReference type="ARBA" id="ARBA00022485"/>
    </source>
</evidence>
<protein>
    <submittedName>
        <fullName evidence="8">Radical SAM protein</fullName>
    </submittedName>
</protein>
<dbReference type="Gene3D" id="3.20.20.70">
    <property type="entry name" value="Aldolase class I"/>
    <property type="match status" value="1"/>
</dbReference>
<dbReference type="SFLD" id="SFLDG01067">
    <property type="entry name" value="SPASM/twitch_domain_containing"/>
    <property type="match status" value="1"/>
</dbReference>
<dbReference type="SFLD" id="SFLDG01100">
    <property type="entry name" value="methyltransferase_(Class_D)"/>
    <property type="match status" value="1"/>
</dbReference>
<accession>A0ABS8N6W5</accession>
<reference evidence="8" key="1">
    <citation type="submission" date="2021-11" db="EMBL/GenBank/DDBJ databases">
        <authorList>
            <person name="Qingchun L."/>
            <person name="Dong Z."/>
            <person name="Zongwei Q."/>
            <person name="Jia Z."/>
            <person name="Duotao L."/>
        </authorList>
    </citation>
    <scope>NUCLEOTIDE SEQUENCE</scope>
    <source>
        <strain evidence="8">WLY-B-L2</strain>
    </source>
</reference>